<evidence type="ECO:0000313" key="4">
    <source>
        <dbReference type="EMBL" id="SHG25756.1"/>
    </source>
</evidence>
<feature type="signal peptide" evidence="2">
    <location>
        <begin position="1"/>
        <end position="29"/>
    </location>
</feature>
<dbReference type="InterPro" id="IPR052910">
    <property type="entry name" value="ABC-Purine-Binding"/>
</dbReference>
<reference evidence="4 5" key="1">
    <citation type="submission" date="2016-11" db="EMBL/GenBank/DDBJ databases">
        <authorList>
            <person name="Jaros S."/>
            <person name="Januszkiewicz K."/>
            <person name="Wedrychowicz H."/>
        </authorList>
    </citation>
    <scope>NUCLEOTIDE SEQUENCE [LARGE SCALE GENOMIC DNA]</scope>
    <source>
        <strain evidence="4 5">DSM 19436</strain>
    </source>
</reference>
<keyword evidence="5" id="KW-1185">Reference proteome</keyword>
<evidence type="ECO:0000256" key="1">
    <source>
        <dbReference type="ARBA" id="ARBA00022729"/>
    </source>
</evidence>
<evidence type="ECO:0000256" key="2">
    <source>
        <dbReference type="SAM" id="SignalP"/>
    </source>
</evidence>
<evidence type="ECO:0000313" key="5">
    <source>
        <dbReference type="Proteomes" id="UP000184485"/>
    </source>
</evidence>
<dbReference type="STRING" id="1122133.SAMN02745157_3835"/>
<dbReference type="PANTHER" id="PTHR43208">
    <property type="entry name" value="ABC TRANSPORTER SUBSTRATE-BINDING PROTEIN"/>
    <property type="match status" value="1"/>
</dbReference>
<name>A0A1M5IBS5_9HYPH</name>
<keyword evidence="1 2" id="KW-0732">Signal</keyword>
<dbReference type="OrthoDB" id="9784230at2"/>
<proteinExistence type="predicted"/>
<dbReference type="CDD" id="cd19963">
    <property type="entry name" value="PBP1_BMP-like"/>
    <property type="match status" value="1"/>
</dbReference>
<dbReference type="EMBL" id="FQUP01000004">
    <property type="protein sequence ID" value="SHG25756.1"/>
    <property type="molecule type" value="Genomic_DNA"/>
</dbReference>
<feature type="domain" description="ABC transporter substrate-binding protein PnrA-like" evidence="3">
    <location>
        <begin position="33"/>
        <end position="277"/>
    </location>
</feature>
<organism evidence="4 5">
    <name type="scientific">Kaistia soli DSM 19436</name>
    <dbReference type="NCBI Taxonomy" id="1122133"/>
    <lineage>
        <taxon>Bacteria</taxon>
        <taxon>Pseudomonadati</taxon>
        <taxon>Pseudomonadota</taxon>
        <taxon>Alphaproteobacteria</taxon>
        <taxon>Hyphomicrobiales</taxon>
        <taxon>Kaistiaceae</taxon>
        <taxon>Kaistia</taxon>
    </lineage>
</organism>
<dbReference type="Proteomes" id="UP000184485">
    <property type="component" value="Unassembled WGS sequence"/>
</dbReference>
<feature type="chain" id="PRO_5012793369" evidence="2">
    <location>
        <begin position="30"/>
        <end position="362"/>
    </location>
</feature>
<dbReference type="GO" id="GO:0005886">
    <property type="term" value="C:plasma membrane"/>
    <property type="evidence" value="ECO:0007669"/>
    <property type="project" value="InterPro"/>
</dbReference>
<dbReference type="RefSeq" id="WP_073056014.1">
    <property type="nucleotide sequence ID" value="NZ_FQUP01000004.1"/>
</dbReference>
<accession>A0A1M5IBS5</accession>
<protein>
    <submittedName>
        <fullName evidence="4">Nucleoside-binding protein</fullName>
    </submittedName>
</protein>
<dbReference type="AlphaFoldDB" id="A0A1M5IBS5"/>
<dbReference type="PANTHER" id="PTHR43208:SF1">
    <property type="entry name" value="ABC TRANSPORTER SUBSTRATE-BINDING PROTEIN"/>
    <property type="match status" value="1"/>
</dbReference>
<dbReference type="InterPro" id="IPR003760">
    <property type="entry name" value="PnrA-like"/>
</dbReference>
<dbReference type="Pfam" id="PF02608">
    <property type="entry name" value="Bmp"/>
    <property type="match status" value="1"/>
</dbReference>
<sequence length="362" mass="38759">MSRPSLANSIRRFACAAFGLALTATASAAADEQKIGFIYVGPAADEGYNMSMDLGRKYLEEHVPGVSTSFFEAVPETAEVERVMERMIRSGQKIIFATSYGYLDYAIALGKKYPDVRFLHAGGLKTSDNVGTYWADSDDGMYLAGMTAASVSKNGKLGFVGAFQIPQLFRSINAFALGAQSVNPAATVTVVWTGGWWEPQKETEAVSAFADQGIDVVAEQVDSPITIAQTAEKRGIHIVGKDVNVKDRAPKAWLTGVSWNWGPMMEGLVKEIDAGTWKPSHVRGDLASGAAVLDPFGEAVPEPVREKVLAIKAEIIAGKKDIWSGPIVRQDGTEVVKSGEALGMEAVETMDFLVKGVVGSTN</sequence>
<gene>
    <name evidence="4" type="ORF">SAMN02745157_3835</name>
</gene>
<dbReference type="Gene3D" id="3.40.50.2300">
    <property type="match status" value="2"/>
</dbReference>
<evidence type="ECO:0000259" key="3">
    <source>
        <dbReference type="Pfam" id="PF02608"/>
    </source>
</evidence>